<feature type="compositionally biased region" description="Basic residues" evidence="5">
    <location>
        <begin position="564"/>
        <end position="573"/>
    </location>
</feature>
<accession>A0A1V2LE28</accession>
<dbReference type="VEuPathDB" id="FungiDB:BON22_0408"/>
<dbReference type="Gene3D" id="1.10.555.10">
    <property type="entry name" value="Rho GTPase activation protein"/>
    <property type="match status" value="1"/>
</dbReference>
<dbReference type="PROSITE" id="PS50238">
    <property type="entry name" value="RHOGAP"/>
    <property type="match status" value="1"/>
</dbReference>
<feature type="compositionally biased region" description="Polar residues" evidence="5">
    <location>
        <begin position="655"/>
        <end position="668"/>
    </location>
</feature>
<dbReference type="GO" id="GO:0005096">
    <property type="term" value="F:GTPase activator activity"/>
    <property type="evidence" value="ECO:0007669"/>
    <property type="project" value="UniProtKB-KW"/>
</dbReference>
<protein>
    <submittedName>
        <fullName evidence="8">Rho-type GTPase-activating protein 1</fullName>
    </submittedName>
</protein>
<feature type="compositionally biased region" description="Polar residues" evidence="5">
    <location>
        <begin position="403"/>
        <end position="417"/>
    </location>
</feature>
<feature type="region of interest" description="Disordered" evidence="5">
    <location>
        <begin position="646"/>
        <end position="689"/>
    </location>
</feature>
<dbReference type="CDD" id="cd09394">
    <property type="entry name" value="LIM1_Rga"/>
    <property type="match status" value="1"/>
</dbReference>
<feature type="region of interest" description="Disordered" evidence="5">
    <location>
        <begin position="144"/>
        <end position="175"/>
    </location>
</feature>
<feature type="compositionally biased region" description="Low complexity" evidence="5">
    <location>
        <begin position="669"/>
        <end position="678"/>
    </location>
</feature>
<dbReference type="GO" id="GO:0005933">
    <property type="term" value="C:cellular bud"/>
    <property type="evidence" value="ECO:0007669"/>
    <property type="project" value="UniProtKB-ARBA"/>
</dbReference>
<comment type="caution">
    <text evidence="8">The sequence shown here is derived from an EMBL/GenBank/DDBJ whole genome shotgun (WGS) entry which is preliminary data.</text>
</comment>
<evidence type="ECO:0000256" key="2">
    <source>
        <dbReference type="ARBA" id="ARBA00022723"/>
    </source>
</evidence>
<evidence type="ECO:0000256" key="4">
    <source>
        <dbReference type="PROSITE-ProRule" id="PRU00125"/>
    </source>
</evidence>
<dbReference type="STRING" id="36022.A0A1V2LE28"/>
<evidence type="ECO:0000259" key="6">
    <source>
        <dbReference type="PROSITE" id="PS50023"/>
    </source>
</evidence>
<dbReference type="PROSITE" id="PS50023">
    <property type="entry name" value="LIM_DOMAIN_2"/>
    <property type="match status" value="1"/>
</dbReference>
<evidence type="ECO:0000256" key="3">
    <source>
        <dbReference type="ARBA" id="ARBA00022833"/>
    </source>
</evidence>
<feature type="compositionally biased region" description="Polar residues" evidence="5">
    <location>
        <begin position="280"/>
        <end position="298"/>
    </location>
</feature>
<feature type="compositionally biased region" description="Low complexity" evidence="5">
    <location>
        <begin position="321"/>
        <end position="330"/>
    </location>
</feature>
<dbReference type="InterPro" id="IPR001781">
    <property type="entry name" value="Znf_LIM"/>
</dbReference>
<organism evidence="8 9">
    <name type="scientific">Cyberlindnera fabianii</name>
    <name type="common">Yeast</name>
    <name type="synonym">Hansenula fabianii</name>
    <dbReference type="NCBI Taxonomy" id="36022"/>
    <lineage>
        <taxon>Eukaryota</taxon>
        <taxon>Fungi</taxon>
        <taxon>Dikarya</taxon>
        <taxon>Ascomycota</taxon>
        <taxon>Saccharomycotina</taxon>
        <taxon>Saccharomycetes</taxon>
        <taxon>Phaffomycetales</taxon>
        <taxon>Phaffomycetaceae</taxon>
        <taxon>Cyberlindnera</taxon>
    </lineage>
</organism>
<feature type="region of interest" description="Disordered" evidence="5">
    <location>
        <begin position="321"/>
        <end position="421"/>
    </location>
</feature>
<feature type="compositionally biased region" description="Basic and acidic residues" evidence="5">
    <location>
        <begin position="574"/>
        <end position="583"/>
    </location>
</feature>
<feature type="region of interest" description="Disordered" evidence="5">
    <location>
        <begin position="271"/>
        <end position="308"/>
    </location>
</feature>
<dbReference type="InterPro" id="IPR000198">
    <property type="entry name" value="RhoGAP_dom"/>
</dbReference>
<dbReference type="EMBL" id="MPUK01000001">
    <property type="protein sequence ID" value="ONH69606.1"/>
    <property type="molecule type" value="Genomic_DNA"/>
</dbReference>
<proteinExistence type="predicted"/>
<evidence type="ECO:0000313" key="9">
    <source>
        <dbReference type="Proteomes" id="UP000189513"/>
    </source>
</evidence>
<dbReference type="GO" id="GO:0005938">
    <property type="term" value="C:cell cortex"/>
    <property type="evidence" value="ECO:0007669"/>
    <property type="project" value="UniProtKB-ARBA"/>
</dbReference>
<dbReference type="InterPro" id="IPR050729">
    <property type="entry name" value="Rho-GAP"/>
</dbReference>
<dbReference type="SMART" id="SM00324">
    <property type="entry name" value="RhoGAP"/>
    <property type="match status" value="1"/>
</dbReference>
<feature type="region of interest" description="Disordered" evidence="5">
    <location>
        <begin position="208"/>
        <end position="234"/>
    </location>
</feature>
<feature type="region of interest" description="Disordered" evidence="5">
    <location>
        <begin position="1"/>
        <end position="23"/>
    </location>
</feature>
<evidence type="ECO:0000256" key="1">
    <source>
        <dbReference type="ARBA" id="ARBA00022468"/>
    </source>
</evidence>
<reference evidence="9" key="1">
    <citation type="journal article" date="2017" name="Genome Announc.">
        <title>Genome sequences of Cyberlindnera fabianii 65, Pichia kudriavzevii 129, and Saccharomyces cerevisiae 131 isolated from fermented masau fruits in Zimbabwe.</title>
        <authorList>
            <person name="van Rijswijck I.M.H."/>
            <person name="Derks M.F.L."/>
            <person name="Abee T."/>
            <person name="de Ridder D."/>
            <person name="Smid E.J."/>
        </authorList>
    </citation>
    <scope>NUCLEOTIDE SEQUENCE [LARGE SCALE GENOMIC DNA]</scope>
    <source>
        <strain evidence="9">65</strain>
    </source>
</reference>
<dbReference type="GO" id="GO:0007010">
    <property type="term" value="P:cytoskeleton organization"/>
    <property type="evidence" value="ECO:0007669"/>
    <property type="project" value="UniProtKB-ARBA"/>
</dbReference>
<dbReference type="InterPro" id="IPR008936">
    <property type="entry name" value="Rho_GTPase_activation_prot"/>
</dbReference>
<evidence type="ECO:0000256" key="5">
    <source>
        <dbReference type="SAM" id="MobiDB-lite"/>
    </source>
</evidence>
<dbReference type="SMART" id="SM00132">
    <property type="entry name" value="LIM"/>
    <property type="match status" value="2"/>
</dbReference>
<dbReference type="PANTHER" id="PTHR23176">
    <property type="entry name" value="RHO/RAC/CDC GTPASE-ACTIVATING PROTEIN"/>
    <property type="match status" value="1"/>
</dbReference>
<feature type="region of interest" description="Disordered" evidence="5">
    <location>
        <begin position="554"/>
        <end position="583"/>
    </location>
</feature>
<keyword evidence="4" id="KW-0440">LIM domain</keyword>
<name>A0A1V2LE28_CYBFA</name>
<dbReference type="CDD" id="cd00159">
    <property type="entry name" value="RhoGAP"/>
    <property type="match status" value="1"/>
</dbReference>
<dbReference type="OMA" id="RYAKTKR"/>
<dbReference type="PANTHER" id="PTHR23176:SF128">
    <property type="entry name" value="RHO GTPASE-ACTIVATING PROTEIN RGD1"/>
    <property type="match status" value="1"/>
</dbReference>
<feature type="region of interest" description="Disordered" evidence="5">
    <location>
        <begin position="460"/>
        <end position="495"/>
    </location>
</feature>
<dbReference type="Pfam" id="PF00412">
    <property type="entry name" value="LIM"/>
    <property type="match status" value="1"/>
</dbReference>
<keyword evidence="3 4" id="KW-0862">Zinc</keyword>
<dbReference type="Pfam" id="PF00620">
    <property type="entry name" value="RhoGAP"/>
    <property type="match status" value="1"/>
</dbReference>
<dbReference type="AlphaFoldDB" id="A0A1V2LE28"/>
<keyword evidence="9" id="KW-1185">Reference proteome</keyword>
<dbReference type="Gene3D" id="2.10.110.10">
    <property type="entry name" value="Cysteine Rich Protein"/>
    <property type="match status" value="2"/>
</dbReference>
<feature type="compositionally biased region" description="Acidic residues" evidence="5">
    <location>
        <begin position="348"/>
        <end position="359"/>
    </location>
</feature>
<feature type="compositionally biased region" description="Basic and acidic residues" evidence="5">
    <location>
        <begin position="392"/>
        <end position="402"/>
    </location>
</feature>
<dbReference type="Proteomes" id="UP000189513">
    <property type="component" value="Unassembled WGS sequence"/>
</dbReference>
<dbReference type="GO" id="GO:0046872">
    <property type="term" value="F:metal ion binding"/>
    <property type="evidence" value="ECO:0007669"/>
    <property type="project" value="UniProtKB-KW"/>
</dbReference>
<feature type="domain" description="LIM zinc-binding" evidence="6">
    <location>
        <begin position="24"/>
        <end position="86"/>
    </location>
</feature>
<evidence type="ECO:0000259" key="7">
    <source>
        <dbReference type="PROSITE" id="PS50238"/>
    </source>
</evidence>
<keyword evidence="1" id="KW-0343">GTPase activation</keyword>
<sequence length="1009" mass="111152">MTTYEAPISPAQSSIIDDDDDDSHKCRRCDLPILEGHAYELGGDRWHMYCFSCSKCSKLLGTSSNFLVLGTGDLICSDCSYACNACGKKIDDLAILTGDQAYCSTCFCCRNCKKRIEDLKYARTSKGLFCMSCHEKLLEKKRRHDNEKRLKQRQSKLPNPEKVLPQVPQEDGQRASSDYLRALSPAETDISEVSTPGATEVATSVTAPFDTDVPPRSPERVPVQPLPKNMNNSRLLEPPVAVSPMKFPPHLSPMMSQEDFDITAYNDTTDTAQNEHHVTPKNQDLRASTPDRLNSKSPLRNAILTPNAKNRQAMVVGDISSSSSNNILSSYTNESPPPKIPPPKLPDDDFIDMNDSDDDAASKYANRPPGFSEIRHSEMVPTGLNIQGLPSFDEHFEKDEQNQKNQISPDNYETGNLSPDLGNDIPLVVKHQRSFSANTTEGIPLENDHDHGVIGSAKSWKSALMSPTAPSAGNSAKKGENGLQKSKSIRSPKNFLNFRKHKKSVSQTSVENYRISSPLMESRTGFDEQPNISVHTPKIGQDSPYHGAALFTTPPVPDSDLLGPKRKQSMHARSRSDANVESNELAHAELELRSLRTEIRDLKLTKTTVMREVQELTAQRDEMNAEVNQLQARLYQLKMQLQGQSSKSSLDDINETTPLTSNSQQHPYSSSTTQSGSAPAPPPSAGAAGLSPTVAIAETVTVDTSKQPKSKARFWKRFGGKADGISSSQSSYSISHLLNDPKGGNPQISAPIMRSDEADELGGNDNKKLLNARGHNLETLNGNGSSGSGTSIVTNGSSNPLIMSDLFNSSLEMRATYEKRPVPLIVSRLVSEIEKKGLDSEGIYRKNGATSQMNAILKAFNNLYQADTSQELENSLNNCDINAVTSALKRYLYFHLPEPVIPMHTYEHFINISKLDDDLDKIDGLANVVSSLPKVNARTLSLMLTHLKKVETYSHLNKMSYHNLAVVFAPTLARVSDGERELMDMASRNNVTEFLLRNQDAVFARVEQS</sequence>
<feature type="domain" description="Rho-GAP" evidence="7">
    <location>
        <begin position="809"/>
        <end position="1003"/>
    </location>
</feature>
<keyword evidence="2 4" id="KW-0479">Metal-binding</keyword>
<dbReference type="GO" id="GO:0007165">
    <property type="term" value="P:signal transduction"/>
    <property type="evidence" value="ECO:0007669"/>
    <property type="project" value="InterPro"/>
</dbReference>
<dbReference type="SUPFAM" id="SSF48350">
    <property type="entry name" value="GTPase activation domain, GAP"/>
    <property type="match status" value="1"/>
</dbReference>
<dbReference type="PROSITE" id="PS00478">
    <property type="entry name" value="LIM_DOMAIN_1"/>
    <property type="match status" value="1"/>
</dbReference>
<evidence type="ECO:0000313" key="8">
    <source>
        <dbReference type="EMBL" id="ONH69606.1"/>
    </source>
</evidence>
<feature type="compositionally biased region" description="Pro residues" evidence="5">
    <location>
        <begin position="335"/>
        <end position="344"/>
    </location>
</feature>
<dbReference type="CDD" id="cd09395">
    <property type="entry name" value="LIM2_Rga"/>
    <property type="match status" value="1"/>
</dbReference>
<gene>
    <name evidence="8" type="ORF">BON22_0408</name>
</gene>